<dbReference type="RefSeq" id="WP_146957629.1">
    <property type="nucleotide sequence ID" value="NZ_CP042467.1"/>
</dbReference>
<dbReference type="OrthoDB" id="9799101at2"/>
<keyword evidence="8" id="KW-1185">Reference proteome</keyword>
<evidence type="ECO:0000256" key="6">
    <source>
        <dbReference type="HAMAP-Rule" id="MF_01926"/>
    </source>
</evidence>
<dbReference type="GO" id="GO:0005524">
    <property type="term" value="F:ATP binding"/>
    <property type="evidence" value="ECO:0007669"/>
    <property type="project" value="UniProtKB-UniRule"/>
</dbReference>
<dbReference type="UniPathway" id="UPA00074">
    <property type="reaction ID" value="UER00128"/>
</dbReference>
<gene>
    <name evidence="6 7" type="primary">purS</name>
    <name evidence="7" type="ORF">FRD01_03315</name>
</gene>
<dbReference type="PANTHER" id="PTHR34696">
    <property type="entry name" value="PHOSPHORIBOSYLFORMYLGLYCINAMIDINE SYNTHASE SUBUNIT PURS"/>
    <property type="match status" value="1"/>
</dbReference>
<comment type="pathway">
    <text evidence="6">Purine metabolism; IMP biosynthesis via de novo pathway; 5-amino-1-(5-phospho-D-ribosyl)imidazole from N(2)-formyl-N(1)-(5-phospho-D-ribosyl)glycinamide: step 1/2.</text>
</comment>
<organism evidence="7 8">
    <name type="scientific">Microvenator marinus</name>
    <dbReference type="NCBI Taxonomy" id="2600177"/>
    <lineage>
        <taxon>Bacteria</taxon>
        <taxon>Deltaproteobacteria</taxon>
        <taxon>Bradymonadales</taxon>
        <taxon>Microvenatoraceae</taxon>
        <taxon>Microvenator</taxon>
    </lineage>
</organism>
<keyword evidence="4 6" id="KW-0658">Purine biosynthesis</keyword>
<evidence type="ECO:0000313" key="7">
    <source>
        <dbReference type="EMBL" id="QED26301.1"/>
    </source>
</evidence>
<dbReference type="InterPro" id="IPR036604">
    <property type="entry name" value="PurS-like_sf"/>
</dbReference>
<keyword evidence="2 6" id="KW-0436">Ligase</keyword>
<keyword evidence="3 6" id="KW-0547">Nucleotide-binding</keyword>
<dbReference type="EMBL" id="CP042467">
    <property type="protein sequence ID" value="QED26301.1"/>
    <property type="molecule type" value="Genomic_DNA"/>
</dbReference>
<dbReference type="Gene3D" id="3.30.1280.10">
    <property type="entry name" value="Phosphoribosylformylglycinamidine synthase subunit PurS"/>
    <property type="match status" value="1"/>
</dbReference>
<comment type="subunit">
    <text evidence="6">Part of the FGAM synthase complex composed of 1 PurL, 1 PurQ and 2 PurS subunits.</text>
</comment>
<reference evidence="7 8" key="1">
    <citation type="submission" date="2019-08" db="EMBL/GenBank/DDBJ databases">
        <authorList>
            <person name="Liang Q."/>
        </authorList>
    </citation>
    <scope>NUCLEOTIDE SEQUENCE [LARGE SCALE GENOMIC DNA]</scope>
    <source>
        <strain evidence="7 8">V1718</strain>
    </source>
</reference>
<accession>A0A5B8XMA5</accession>
<dbReference type="SUPFAM" id="SSF82697">
    <property type="entry name" value="PurS-like"/>
    <property type="match status" value="1"/>
</dbReference>
<dbReference type="EC" id="6.3.5.3" evidence="6"/>
<dbReference type="GO" id="GO:0004642">
    <property type="term" value="F:phosphoribosylformylglycinamidine synthase activity"/>
    <property type="evidence" value="ECO:0007669"/>
    <property type="project" value="UniProtKB-UniRule"/>
</dbReference>
<comment type="catalytic activity">
    <reaction evidence="6">
        <text>N(2)-formyl-N(1)-(5-phospho-beta-D-ribosyl)glycinamide + L-glutamine + ATP + H2O = 2-formamido-N(1)-(5-O-phospho-beta-D-ribosyl)acetamidine + L-glutamate + ADP + phosphate + H(+)</text>
        <dbReference type="Rhea" id="RHEA:17129"/>
        <dbReference type="ChEBI" id="CHEBI:15377"/>
        <dbReference type="ChEBI" id="CHEBI:15378"/>
        <dbReference type="ChEBI" id="CHEBI:29985"/>
        <dbReference type="ChEBI" id="CHEBI:30616"/>
        <dbReference type="ChEBI" id="CHEBI:43474"/>
        <dbReference type="ChEBI" id="CHEBI:58359"/>
        <dbReference type="ChEBI" id="CHEBI:147286"/>
        <dbReference type="ChEBI" id="CHEBI:147287"/>
        <dbReference type="ChEBI" id="CHEBI:456216"/>
        <dbReference type="EC" id="6.3.5.3"/>
    </reaction>
</comment>
<sequence>MPRARVLIHNRKGVFDPAGKVVEGGLERLGHQVKSVKVGKVIDLHFESGTSEEILAQVEKMCRELLVNPVIEDYVVEIEE</sequence>
<dbReference type="InterPro" id="IPR003850">
    <property type="entry name" value="PurS"/>
</dbReference>
<dbReference type="GO" id="GO:0006189">
    <property type="term" value="P:'de novo' IMP biosynthetic process"/>
    <property type="evidence" value="ECO:0007669"/>
    <property type="project" value="UniProtKB-UniRule"/>
</dbReference>
<proteinExistence type="inferred from homology"/>
<evidence type="ECO:0000256" key="1">
    <source>
        <dbReference type="ARBA" id="ARBA00022490"/>
    </source>
</evidence>
<dbReference type="Proteomes" id="UP000321595">
    <property type="component" value="Chromosome"/>
</dbReference>
<dbReference type="PANTHER" id="PTHR34696:SF1">
    <property type="entry name" value="PHOSPHORIBOSYLFORMYLGLYCINAMIDINE SYNTHASE SUBUNIT PURS"/>
    <property type="match status" value="1"/>
</dbReference>
<evidence type="ECO:0000313" key="8">
    <source>
        <dbReference type="Proteomes" id="UP000321595"/>
    </source>
</evidence>
<keyword evidence="1 6" id="KW-0963">Cytoplasm</keyword>
<dbReference type="NCBIfam" id="TIGR00302">
    <property type="entry name" value="phosphoribosylformylglycinamidine synthase subunit PurS"/>
    <property type="match status" value="1"/>
</dbReference>
<evidence type="ECO:0000256" key="2">
    <source>
        <dbReference type="ARBA" id="ARBA00022598"/>
    </source>
</evidence>
<comment type="function">
    <text evidence="6">Part of the phosphoribosylformylglycinamidine synthase complex involved in the purines biosynthetic pathway. Catalyzes the ATP-dependent conversion of formylglycinamide ribonucleotide (FGAR) and glutamine to yield formylglycinamidine ribonucleotide (FGAM) and glutamate. The FGAM synthase complex is composed of three subunits. PurQ produces an ammonia molecule by converting glutamine to glutamate. PurL transfers the ammonia molecule to FGAR to form FGAM in an ATP-dependent manner. PurS interacts with PurQ and PurL and is thought to assist in the transfer of the ammonia molecule from PurQ to PurL.</text>
</comment>
<dbReference type="AlphaFoldDB" id="A0A5B8XMA5"/>
<evidence type="ECO:0000256" key="4">
    <source>
        <dbReference type="ARBA" id="ARBA00022755"/>
    </source>
</evidence>
<keyword evidence="5 6" id="KW-0067">ATP-binding</keyword>
<dbReference type="Pfam" id="PF02700">
    <property type="entry name" value="PurS"/>
    <property type="match status" value="1"/>
</dbReference>
<evidence type="ECO:0000256" key="3">
    <source>
        <dbReference type="ARBA" id="ARBA00022741"/>
    </source>
</evidence>
<evidence type="ECO:0000256" key="5">
    <source>
        <dbReference type="ARBA" id="ARBA00022840"/>
    </source>
</evidence>
<comment type="similarity">
    <text evidence="6">Belongs to the PurS family.</text>
</comment>
<dbReference type="GO" id="GO:0005737">
    <property type="term" value="C:cytoplasm"/>
    <property type="evidence" value="ECO:0007669"/>
    <property type="project" value="UniProtKB-SubCell"/>
</dbReference>
<name>A0A5B8XMA5_9DELT</name>
<protein>
    <recommendedName>
        <fullName evidence="6">Phosphoribosylformylglycinamidine synthase subunit PurS</fullName>
        <shortName evidence="6">FGAM synthase</shortName>
        <ecNumber evidence="6">6.3.5.3</ecNumber>
    </recommendedName>
    <alternativeName>
        <fullName evidence="6">Formylglycinamide ribonucleotide amidotransferase subunit III</fullName>
        <shortName evidence="6">FGAR amidotransferase III</shortName>
        <shortName evidence="6">FGAR-AT III</shortName>
    </alternativeName>
    <alternativeName>
        <fullName evidence="6">Phosphoribosylformylglycinamidine synthase subunit III</fullName>
    </alternativeName>
</protein>
<dbReference type="HAMAP" id="MF_01926">
    <property type="entry name" value="PurS"/>
    <property type="match status" value="1"/>
</dbReference>
<comment type="subcellular location">
    <subcellularLocation>
        <location evidence="6">Cytoplasm</location>
    </subcellularLocation>
</comment>
<dbReference type="KEGG" id="bbae:FRD01_03315"/>
<dbReference type="NCBIfam" id="NF004630">
    <property type="entry name" value="PRK05974.1"/>
    <property type="match status" value="1"/>
</dbReference>